<dbReference type="InterPro" id="IPR016047">
    <property type="entry name" value="M23ase_b-sheet_dom"/>
</dbReference>
<feature type="transmembrane region" description="Helical" evidence="1">
    <location>
        <begin position="12"/>
        <end position="37"/>
    </location>
</feature>
<comment type="caution">
    <text evidence="3">The sequence shown here is derived from an EMBL/GenBank/DDBJ whole genome shotgun (WGS) entry which is preliminary data.</text>
</comment>
<dbReference type="InterPro" id="IPR036779">
    <property type="entry name" value="LysM_dom_sf"/>
</dbReference>
<dbReference type="Pfam" id="PF01476">
    <property type="entry name" value="LysM"/>
    <property type="match status" value="2"/>
</dbReference>
<gene>
    <name evidence="3" type="ORF">CVU82_03755</name>
</gene>
<organism evidence="3 4">
    <name type="scientific">Candidatus Falkowbacteria bacterium HGW-Falkowbacteria-1</name>
    <dbReference type="NCBI Taxonomy" id="2013768"/>
    <lineage>
        <taxon>Bacteria</taxon>
        <taxon>Candidatus Falkowiibacteriota</taxon>
    </lineage>
</organism>
<dbReference type="Gene3D" id="3.10.350.10">
    <property type="entry name" value="LysM domain"/>
    <property type="match status" value="2"/>
</dbReference>
<dbReference type="AlphaFoldDB" id="A0A2N2E8Z5"/>
<evidence type="ECO:0000256" key="1">
    <source>
        <dbReference type="SAM" id="Phobius"/>
    </source>
</evidence>
<feature type="domain" description="LysM" evidence="2">
    <location>
        <begin position="200"/>
        <end position="244"/>
    </location>
</feature>
<dbReference type="CDD" id="cd12797">
    <property type="entry name" value="M23_peptidase"/>
    <property type="match status" value="1"/>
</dbReference>
<dbReference type="Proteomes" id="UP000233517">
    <property type="component" value="Unassembled WGS sequence"/>
</dbReference>
<feature type="transmembrane region" description="Helical" evidence="1">
    <location>
        <begin position="43"/>
        <end position="63"/>
    </location>
</feature>
<dbReference type="Gene3D" id="2.70.70.10">
    <property type="entry name" value="Glucose Permease (Domain IIA)"/>
    <property type="match status" value="1"/>
</dbReference>
<feature type="transmembrane region" description="Helical" evidence="1">
    <location>
        <begin position="84"/>
        <end position="102"/>
    </location>
</feature>
<dbReference type="GO" id="GO:0004222">
    <property type="term" value="F:metalloendopeptidase activity"/>
    <property type="evidence" value="ECO:0007669"/>
    <property type="project" value="TreeGrafter"/>
</dbReference>
<evidence type="ECO:0000313" key="4">
    <source>
        <dbReference type="Proteomes" id="UP000233517"/>
    </source>
</evidence>
<dbReference type="EMBL" id="PHAI01000003">
    <property type="protein sequence ID" value="PKM91142.1"/>
    <property type="molecule type" value="Genomic_DNA"/>
</dbReference>
<keyword evidence="1" id="KW-1133">Transmembrane helix</keyword>
<sequence>MIKVRIKKTLAEILIFLIKILFLLKKIIAFILFYIIYKPIKAILGFLFFKLIINTYYKYILIYKKIKEINKKNNSHLYIIKKNYPILILILISLTIIFNNTFRKSEPFSNIAYKTVLAQTIMSDFGSTEPEELIVETSYEERPSVIGQLKYIEQNDSIKNVPRAMVAQNENENDLIVSNSLSRPAIASTPKARDARKEIIEYIVQAGDTISSIAVDFALNVNTLLWENNLTSRSLIKPGNSIRILPENGLMHTVAKNENISSIAKKYNVSSDSIISANNLDVDDVLQLSQKIFIPGGAKIIVSTPTSRPSYTGTAIAQSINTNPSTNYNGGKLLWPTVGHRITQYYSWKHQGLDIANKTGTPLYAAESGTVERSGWNTGYGYNVVINHGGGLKTLYGHSSKLLVKAGDTVNKGDIIADMGSTGWSTGPHIHFEVILNGVKQNPLNYIQ</sequence>
<dbReference type="PANTHER" id="PTHR21666">
    <property type="entry name" value="PEPTIDASE-RELATED"/>
    <property type="match status" value="1"/>
</dbReference>
<name>A0A2N2E8Z5_9BACT</name>
<keyword evidence="1" id="KW-0472">Membrane</keyword>
<protein>
    <recommendedName>
        <fullName evidence="2">LysM domain-containing protein</fullName>
    </recommendedName>
</protein>
<feature type="domain" description="LysM" evidence="2">
    <location>
        <begin position="250"/>
        <end position="294"/>
    </location>
</feature>
<dbReference type="PANTHER" id="PTHR21666:SF270">
    <property type="entry name" value="MUREIN HYDROLASE ACTIVATOR ENVC"/>
    <property type="match status" value="1"/>
</dbReference>
<dbReference type="InterPro" id="IPR018392">
    <property type="entry name" value="LysM"/>
</dbReference>
<dbReference type="PROSITE" id="PS51782">
    <property type="entry name" value="LYSM"/>
    <property type="match status" value="2"/>
</dbReference>
<dbReference type="SUPFAM" id="SSF54106">
    <property type="entry name" value="LysM domain"/>
    <property type="match status" value="2"/>
</dbReference>
<dbReference type="SMART" id="SM00257">
    <property type="entry name" value="LysM"/>
    <property type="match status" value="2"/>
</dbReference>
<accession>A0A2N2E8Z5</accession>
<proteinExistence type="predicted"/>
<dbReference type="InterPro" id="IPR011055">
    <property type="entry name" value="Dup_hybrid_motif"/>
</dbReference>
<dbReference type="InterPro" id="IPR050570">
    <property type="entry name" value="Cell_wall_metabolism_enzyme"/>
</dbReference>
<evidence type="ECO:0000259" key="2">
    <source>
        <dbReference type="PROSITE" id="PS51782"/>
    </source>
</evidence>
<keyword evidence="1" id="KW-0812">Transmembrane</keyword>
<reference evidence="3 4" key="1">
    <citation type="journal article" date="2017" name="ISME J.">
        <title>Potential for microbial H2 and metal transformations associated with novel bacteria and archaea in deep terrestrial subsurface sediments.</title>
        <authorList>
            <person name="Hernsdorf A.W."/>
            <person name="Amano Y."/>
            <person name="Miyakawa K."/>
            <person name="Ise K."/>
            <person name="Suzuki Y."/>
            <person name="Anantharaman K."/>
            <person name="Probst A."/>
            <person name="Burstein D."/>
            <person name="Thomas B.C."/>
            <person name="Banfield J.F."/>
        </authorList>
    </citation>
    <scope>NUCLEOTIDE SEQUENCE [LARGE SCALE GENOMIC DNA]</scope>
    <source>
        <strain evidence="3">HGW-Falkowbacteria-1</strain>
    </source>
</reference>
<dbReference type="SUPFAM" id="SSF51261">
    <property type="entry name" value="Duplicated hybrid motif"/>
    <property type="match status" value="1"/>
</dbReference>
<dbReference type="Pfam" id="PF01551">
    <property type="entry name" value="Peptidase_M23"/>
    <property type="match status" value="1"/>
</dbReference>
<dbReference type="CDD" id="cd00118">
    <property type="entry name" value="LysM"/>
    <property type="match status" value="2"/>
</dbReference>
<evidence type="ECO:0000313" key="3">
    <source>
        <dbReference type="EMBL" id="PKM91142.1"/>
    </source>
</evidence>